<protein>
    <submittedName>
        <fullName evidence="7">Retrovirus-related pol polyprotein from transposon TNT 1-94</fullName>
    </submittedName>
</protein>
<organism evidence="7 8">
    <name type="scientific">Tanacetum coccineum</name>
    <dbReference type="NCBI Taxonomy" id="301880"/>
    <lineage>
        <taxon>Eukaryota</taxon>
        <taxon>Viridiplantae</taxon>
        <taxon>Streptophyta</taxon>
        <taxon>Embryophyta</taxon>
        <taxon>Tracheophyta</taxon>
        <taxon>Spermatophyta</taxon>
        <taxon>Magnoliopsida</taxon>
        <taxon>eudicotyledons</taxon>
        <taxon>Gunneridae</taxon>
        <taxon>Pentapetalae</taxon>
        <taxon>asterids</taxon>
        <taxon>campanulids</taxon>
        <taxon>Asterales</taxon>
        <taxon>Asteraceae</taxon>
        <taxon>Asteroideae</taxon>
        <taxon>Anthemideae</taxon>
        <taxon>Anthemidinae</taxon>
        <taxon>Tanacetum</taxon>
    </lineage>
</organism>
<evidence type="ECO:0000256" key="5">
    <source>
        <dbReference type="SAM" id="MobiDB-lite"/>
    </source>
</evidence>
<name>A0ABQ5D1B5_9ASTR</name>
<evidence type="ECO:0000313" key="8">
    <source>
        <dbReference type="Proteomes" id="UP001151760"/>
    </source>
</evidence>
<dbReference type="InterPro" id="IPR001584">
    <property type="entry name" value="Integrase_cat-core"/>
</dbReference>
<keyword evidence="2" id="KW-0479">Metal-binding</keyword>
<dbReference type="InterPro" id="IPR054722">
    <property type="entry name" value="PolX-like_BBD"/>
</dbReference>
<feature type="domain" description="Integrase catalytic" evidence="6">
    <location>
        <begin position="285"/>
        <end position="460"/>
    </location>
</feature>
<dbReference type="InterPro" id="IPR039537">
    <property type="entry name" value="Retrotran_Ty1/copia-like"/>
</dbReference>
<feature type="region of interest" description="Disordered" evidence="5">
    <location>
        <begin position="483"/>
        <end position="534"/>
    </location>
</feature>
<evidence type="ECO:0000256" key="3">
    <source>
        <dbReference type="ARBA" id="ARBA00022750"/>
    </source>
</evidence>
<dbReference type="InterPro" id="IPR013103">
    <property type="entry name" value="RVT_2"/>
</dbReference>
<dbReference type="InterPro" id="IPR036397">
    <property type="entry name" value="RNaseH_sf"/>
</dbReference>
<sequence length="831" mass="95075">MSTDEGTRPTINHETQKNQLMFRRNQGEKEQCTFCGKDGHNEDGCFKVIGYPDWWPGKDRQGKQRPRTVRVEGELWPTLGITEAQYQQLIKVLEAKGGIVRQEQTPIVNMSGMFDKEGMWIVDSGCTEHITCYDSILKNKFKKNYEPPVTIPNGETIVVEGRGSCTLPNGVDVNDVLHIPKFKCNLLSVSKLSRDLNCAITFLSESFLMHDIRSGTLIGTGKCQNGLYKMEMVKKRHALATSVSTWHKRLGHPSNSKLQHLDFFKGTPLNSKVFCDSCIKAKFSRLPFPVSTTKTHTFFDLIHCDIWGKYRTPSLTHASYYLTIVDDFSRATWVYLLKQKHEASMCLKVFHKMVKVQFEKNIRRIRCDNVGEFISNQMIEFYAKQGIILETSCIHTPQQNGDVECKHKHLLETARALRFEANLPIRFWGECILTVAHKKKKFLYLQASGTMKLSKKKQKDLNGEPNETEIGHGELIEEVEDDFEHHTQTEAPSEDQTKADVGPEGSQDEDNHFRPTEEPIFNSDSNKFVEPSKRNRTRPMYLDDYEVKLPPSIDHKQLTSSRESLTDPRWIEAMKKEIQAREENKTWTLEKLQNGKKAIDSKWVYKIKYKLNGDVERYKARLVAKGCTQMEGVDFHETFALVEKLVTVRTLLTVAVKREWKIHQLDVNNAFLHGDLHGEVYMKVPQEGMVLSQRKYTLNILTDTGKTGCKPSAFPMEQNLRLRKCETDKQMDGNQYRILIGRLLYLQATRPDITYTVNILSQFVGDPRQSRMDAADRLFGYLKATPGQGILIPKGGGINLTAYSDLNWLGCPITRRSRTGYLLLLGGAPIS</sequence>
<keyword evidence="8" id="KW-1185">Reference proteome</keyword>
<proteinExistence type="predicted"/>
<evidence type="ECO:0000313" key="7">
    <source>
        <dbReference type="EMBL" id="GJT32680.1"/>
    </source>
</evidence>
<evidence type="ECO:0000256" key="1">
    <source>
        <dbReference type="ARBA" id="ARBA00022670"/>
    </source>
</evidence>
<dbReference type="Pfam" id="PF07727">
    <property type="entry name" value="RVT_2"/>
    <property type="match status" value="1"/>
</dbReference>
<comment type="caution">
    <text evidence="7">The sequence shown here is derived from an EMBL/GenBank/DDBJ whole genome shotgun (WGS) entry which is preliminary data.</text>
</comment>
<dbReference type="Pfam" id="PF13976">
    <property type="entry name" value="gag_pre-integrs"/>
    <property type="match status" value="1"/>
</dbReference>
<evidence type="ECO:0000259" key="6">
    <source>
        <dbReference type="PROSITE" id="PS50994"/>
    </source>
</evidence>
<evidence type="ECO:0000256" key="4">
    <source>
        <dbReference type="ARBA" id="ARBA00022801"/>
    </source>
</evidence>
<dbReference type="InterPro" id="IPR025724">
    <property type="entry name" value="GAG-pre-integrase_dom"/>
</dbReference>
<dbReference type="PROSITE" id="PS50994">
    <property type="entry name" value="INTEGRASE"/>
    <property type="match status" value="1"/>
</dbReference>
<dbReference type="PANTHER" id="PTHR42648:SF29">
    <property type="entry name" value="RNA-DIRECTED DNA POLYMERASE"/>
    <property type="match status" value="1"/>
</dbReference>
<dbReference type="Gene3D" id="3.30.420.10">
    <property type="entry name" value="Ribonuclease H-like superfamily/Ribonuclease H"/>
    <property type="match status" value="1"/>
</dbReference>
<reference evidence="7" key="1">
    <citation type="journal article" date="2022" name="Int. J. Mol. Sci.">
        <title>Draft Genome of Tanacetum Coccineum: Genomic Comparison of Closely Related Tanacetum-Family Plants.</title>
        <authorList>
            <person name="Yamashiro T."/>
            <person name="Shiraishi A."/>
            <person name="Nakayama K."/>
            <person name="Satake H."/>
        </authorList>
    </citation>
    <scope>NUCLEOTIDE SEQUENCE</scope>
</reference>
<dbReference type="PANTHER" id="PTHR42648">
    <property type="entry name" value="TRANSPOSASE, PUTATIVE-RELATED"/>
    <property type="match status" value="1"/>
</dbReference>
<keyword evidence="3" id="KW-0064">Aspartyl protease</keyword>
<evidence type="ECO:0000256" key="2">
    <source>
        <dbReference type="ARBA" id="ARBA00022723"/>
    </source>
</evidence>
<dbReference type="InterPro" id="IPR043502">
    <property type="entry name" value="DNA/RNA_pol_sf"/>
</dbReference>
<dbReference type="InterPro" id="IPR012337">
    <property type="entry name" value="RNaseH-like_sf"/>
</dbReference>
<dbReference type="EMBL" id="BQNB010014812">
    <property type="protein sequence ID" value="GJT32680.1"/>
    <property type="molecule type" value="Genomic_DNA"/>
</dbReference>
<keyword evidence="4" id="KW-0378">Hydrolase</keyword>
<dbReference type="Proteomes" id="UP001151760">
    <property type="component" value="Unassembled WGS sequence"/>
</dbReference>
<dbReference type="Pfam" id="PF22936">
    <property type="entry name" value="Pol_BBD"/>
    <property type="match status" value="1"/>
</dbReference>
<reference evidence="7" key="2">
    <citation type="submission" date="2022-01" db="EMBL/GenBank/DDBJ databases">
        <authorList>
            <person name="Yamashiro T."/>
            <person name="Shiraishi A."/>
            <person name="Satake H."/>
            <person name="Nakayama K."/>
        </authorList>
    </citation>
    <scope>NUCLEOTIDE SEQUENCE</scope>
</reference>
<dbReference type="SUPFAM" id="SSF53098">
    <property type="entry name" value="Ribonuclease H-like"/>
    <property type="match status" value="1"/>
</dbReference>
<dbReference type="Pfam" id="PF00665">
    <property type="entry name" value="rve"/>
    <property type="match status" value="1"/>
</dbReference>
<accession>A0ABQ5D1B5</accession>
<gene>
    <name evidence="7" type="ORF">Tco_0923099</name>
</gene>
<dbReference type="SUPFAM" id="SSF56672">
    <property type="entry name" value="DNA/RNA polymerases"/>
    <property type="match status" value="1"/>
</dbReference>
<keyword evidence="1" id="KW-0645">Protease</keyword>